<keyword evidence="2" id="KW-1185">Reference proteome</keyword>
<proteinExistence type="predicted"/>
<gene>
    <name evidence="1" type="ORF">ACFQRB_16655</name>
</gene>
<sequence length="147" mass="16372">MGTFKSNDRVVFTDGYYTGDTGRQSIPGVAHDGAFAATELNVDTRRLTVFDLTATPDITPPDVSFDQLTTVIDGPTGVTRVGVGEQVEISYPQQQVEVEERVPAVDPRNDRSNDAPMFQSGRWLQHRRLSFKTMASSVFRLIRSQTY</sequence>
<accession>A0ABD5XRD9</accession>
<name>A0ABD5XRD9_9EURY</name>
<dbReference type="AlphaFoldDB" id="A0ABD5XRD9"/>
<reference evidence="1 2" key="1">
    <citation type="journal article" date="2019" name="Int. J. Syst. Evol. Microbiol.">
        <title>The Global Catalogue of Microorganisms (GCM) 10K type strain sequencing project: providing services to taxonomists for standard genome sequencing and annotation.</title>
        <authorList>
            <consortium name="The Broad Institute Genomics Platform"/>
            <consortium name="The Broad Institute Genome Sequencing Center for Infectious Disease"/>
            <person name="Wu L."/>
            <person name="Ma J."/>
        </authorList>
    </citation>
    <scope>NUCLEOTIDE SEQUENCE [LARGE SCALE GENOMIC DNA]</scope>
    <source>
        <strain evidence="1 2">DT92</strain>
    </source>
</reference>
<protein>
    <submittedName>
        <fullName evidence="1">Uncharacterized protein</fullName>
    </submittedName>
</protein>
<comment type="caution">
    <text evidence="1">The sequence shown here is derived from an EMBL/GenBank/DDBJ whole genome shotgun (WGS) entry which is preliminary data.</text>
</comment>
<evidence type="ECO:0000313" key="1">
    <source>
        <dbReference type="EMBL" id="MFC7137639.1"/>
    </source>
</evidence>
<dbReference type="EMBL" id="JBHSZG010000002">
    <property type="protein sequence ID" value="MFC7137639.1"/>
    <property type="molecule type" value="Genomic_DNA"/>
</dbReference>
<organism evidence="1 2">
    <name type="scientific">Halobaculum litoreum</name>
    <dbReference type="NCBI Taxonomy" id="3031998"/>
    <lineage>
        <taxon>Archaea</taxon>
        <taxon>Methanobacteriati</taxon>
        <taxon>Methanobacteriota</taxon>
        <taxon>Stenosarchaea group</taxon>
        <taxon>Halobacteria</taxon>
        <taxon>Halobacteriales</taxon>
        <taxon>Haloferacaceae</taxon>
        <taxon>Halobaculum</taxon>
    </lineage>
</organism>
<evidence type="ECO:0000313" key="2">
    <source>
        <dbReference type="Proteomes" id="UP001596368"/>
    </source>
</evidence>
<dbReference type="Proteomes" id="UP001596368">
    <property type="component" value="Unassembled WGS sequence"/>
</dbReference>